<evidence type="ECO:0000313" key="4">
    <source>
        <dbReference type="Proteomes" id="UP001165074"/>
    </source>
</evidence>
<gene>
    <name evidence="3" type="ORF">Airi02_059750</name>
</gene>
<proteinExistence type="predicted"/>
<accession>A0A9W6S3S3</accession>
<protein>
    <recommendedName>
        <fullName evidence="5">DUF4386 domain-containing protein</fullName>
    </recommendedName>
</protein>
<dbReference type="Proteomes" id="UP001165074">
    <property type="component" value="Unassembled WGS sequence"/>
</dbReference>
<reference evidence="3" key="1">
    <citation type="submission" date="2023-03" db="EMBL/GenBank/DDBJ databases">
        <title>Actinoallomurus iriomotensis NBRC 103684.</title>
        <authorList>
            <person name="Ichikawa N."/>
            <person name="Sato H."/>
            <person name="Tonouchi N."/>
        </authorList>
    </citation>
    <scope>NUCLEOTIDE SEQUENCE</scope>
    <source>
        <strain evidence="3">NBRC 103684</strain>
    </source>
</reference>
<dbReference type="EMBL" id="BSTK01000009">
    <property type="protein sequence ID" value="GLY88046.1"/>
    <property type="molecule type" value="Genomic_DNA"/>
</dbReference>
<feature type="transmembrane region" description="Helical" evidence="2">
    <location>
        <begin position="99"/>
        <end position="122"/>
    </location>
</feature>
<feature type="compositionally biased region" description="Low complexity" evidence="1">
    <location>
        <begin position="1"/>
        <end position="16"/>
    </location>
</feature>
<keyword evidence="2" id="KW-0472">Membrane</keyword>
<name>A0A9W6S3S3_9ACTN</name>
<evidence type="ECO:0000313" key="3">
    <source>
        <dbReference type="EMBL" id="GLY88046.1"/>
    </source>
</evidence>
<evidence type="ECO:0000256" key="2">
    <source>
        <dbReference type="SAM" id="Phobius"/>
    </source>
</evidence>
<feature type="region of interest" description="Disordered" evidence="1">
    <location>
        <begin position="1"/>
        <end position="22"/>
    </location>
</feature>
<evidence type="ECO:0008006" key="5">
    <source>
        <dbReference type="Google" id="ProtNLM"/>
    </source>
</evidence>
<organism evidence="3 4">
    <name type="scientific">Actinoallomurus iriomotensis</name>
    <dbReference type="NCBI Taxonomy" id="478107"/>
    <lineage>
        <taxon>Bacteria</taxon>
        <taxon>Bacillati</taxon>
        <taxon>Actinomycetota</taxon>
        <taxon>Actinomycetes</taxon>
        <taxon>Streptosporangiales</taxon>
        <taxon>Thermomonosporaceae</taxon>
        <taxon>Actinoallomurus</taxon>
    </lineage>
</organism>
<feature type="transmembrane region" description="Helical" evidence="2">
    <location>
        <begin position="150"/>
        <end position="169"/>
    </location>
</feature>
<sequence length="233" mass="23715">MTGTTTSGRSTGSGRRPQTGPPLLAPVVAFAVTTVAYTVVNRDTPHPDASGAAVLHYARTHETATELGALLLLGSAVPLALGAAVLYRRLRALGITAPGSAITLVGGVLASVALALSSIFGWTGGRLPADAPPALARALADLSFLSGGPLYAVTFALLIAGISVTGLLAGLLPRGVTWTGLPLAVVGMVSLLTLVASDFGYLLPVVRFGGVIWLVSVAALLPRTRHRTQPQNQ</sequence>
<keyword evidence="2" id="KW-1133">Transmembrane helix</keyword>
<evidence type="ECO:0000256" key="1">
    <source>
        <dbReference type="SAM" id="MobiDB-lite"/>
    </source>
</evidence>
<feature type="transmembrane region" description="Helical" evidence="2">
    <location>
        <begin position="176"/>
        <end position="195"/>
    </location>
</feature>
<keyword evidence="2" id="KW-0812">Transmembrane</keyword>
<dbReference type="RefSeq" id="WP_285577586.1">
    <property type="nucleotide sequence ID" value="NZ_BSTK01000009.1"/>
</dbReference>
<comment type="caution">
    <text evidence="3">The sequence shown here is derived from an EMBL/GenBank/DDBJ whole genome shotgun (WGS) entry which is preliminary data.</text>
</comment>
<keyword evidence="4" id="KW-1185">Reference proteome</keyword>
<feature type="transmembrane region" description="Helical" evidence="2">
    <location>
        <begin position="21"/>
        <end position="40"/>
    </location>
</feature>
<dbReference type="AlphaFoldDB" id="A0A9W6S3S3"/>
<feature type="transmembrane region" description="Helical" evidence="2">
    <location>
        <begin position="201"/>
        <end position="221"/>
    </location>
</feature>
<feature type="transmembrane region" description="Helical" evidence="2">
    <location>
        <begin position="67"/>
        <end position="87"/>
    </location>
</feature>